<evidence type="ECO:0000313" key="2">
    <source>
        <dbReference type="Proteomes" id="UP000807469"/>
    </source>
</evidence>
<keyword evidence="2" id="KW-1185">Reference proteome</keyword>
<dbReference type="AlphaFoldDB" id="A0A9P6CN06"/>
<evidence type="ECO:0000313" key="1">
    <source>
        <dbReference type="EMBL" id="KAF9472926.1"/>
    </source>
</evidence>
<dbReference type="EMBL" id="MU155485">
    <property type="protein sequence ID" value="KAF9472926.1"/>
    <property type="molecule type" value="Genomic_DNA"/>
</dbReference>
<organism evidence="1 2">
    <name type="scientific">Pholiota conissans</name>
    <dbReference type="NCBI Taxonomy" id="109636"/>
    <lineage>
        <taxon>Eukaryota</taxon>
        <taxon>Fungi</taxon>
        <taxon>Dikarya</taxon>
        <taxon>Basidiomycota</taxon>
        <taxon>Agaricomycotina</taxon>
        <taxon>Agaricomycetes</taxon>
        <taxon>Agaricomycetidae</taxon>
        <taxon>Agaricales</taxon>
        <taxon>Agaricineae</taxon>
        <taxon>Strophariaceae</taxon>
        <taxon>Pholiota</taxon>
    </lineage>
</organism>
<protein>
    <submittedName>
        <fullName evidence="1">Uncharacterized protein</fullName>
    </submittedName>
</protein>
<name>A0A9P6CN06_9AGAR</name>
<reference evidence="1" key="1">
    <citation type="submission" date="2020-11" db="EMBL/GenBank/DDBJ databases">
        <authorList>
            <consortium name="DOE Joint Genome Institute"/>
            <person name="Ahrendt S."/>
            <person name="Riley R."/>
            <person name="Andreopoulos W."/>
            <person name="Labutti K."/>
            <person name="Pangilinan J."/>
            <person name="Ruiz-Duenas F.J."/>
            <person name="Barrasa J.M."/>
            <person name="Sanchez-Garcia M."/>
            <person name="Camarero S."/>
            <person name="Miyauchi S."/>
            <person name="Serrano A."/>
            <person name="Linde D."/>
            <person name="Babiker R."/>
            <person name="Drula E."/>
            <person name="Ayuso-Fernandez I."/>
            <person name="Pacheco R."/>
            <person name="Padilla G."/>
            <person name="Ferreira P."/>
            <person name="Barriuso J."/>
            <person name="Kellner H."/>
            <person name="Castanera R."/>
            <person name="Alfaro M."/>
            <person name="Ramirez L."/>
            <person name="Pisabarro A.G."/>
            <person name="Kuo A."/>
            <person name="Tritt A."/>
            <person name="Lipzen A."/>
            <person name="He G."/>
            <person name="Yan M."/>
            <person name="Ng V."/>
            <person name="Cullen D."/>
            <person name="Martin F."/>
            <person name="Rosso M.-N."/>
            <person name="Henrissat B."/>
            <person name="Hibbett D."/>
            <person name="Martinez A.T."/>
            <person name="Grigoriev I.V."/>
        </authorList>
    </citation>
    <scope>NUCLEOTIDE SEQUENCE</scope>
    <source>
        <strain evidence="1">CIRM-BRFM 674</strain>
    </source>
</reference>
<dbReference type="Proteomes" id="UP000807469">
    <property type="component" value="Unassembled WGS sequence"/>
</dbReference>
<sequence>MYQIGQGIYTHMRPCPSLSIHFDLNGERQTQTSISTGTRQRPLLSAVWLSHSFQVLRYTPNPMTTANASVNVNRPRQRPCLPHMSPSPSHISILFITSCAPSQPPPFRVHFQAEDAPNPVGPERVRVSHAYCNSECLKLHIEYPWRSRFRCTYHGRRTNDDSIT</sequence>
<gene>
    <name evidence="1" type="ORF">BDN70DRAFT_424140</name>
</gene>
<comment type="caution">
    <text evidence="1">The sequence shown here is derived from an EMBL/GenBank/DDBJ whole genome shotgun (WGS) entry which is preliminary data.</text>
</comment>
<accession>A0A9P6CN06</accession>
<proteinExistence type="predicted"/>